<proteinExistence type="predicted"/>
<sequence length="117" mass="12685">MWTLRQIPLTRRRMHRLSGKPLLFGLVFGLLVAAPHTAMSQVGSRERQPGCQADSQAPVDTDRQTENEGSESKISRCKGVLTPPPTGDRGLVEPAPPTGDMPVIRPGDIPQQVPAPK</sequence>
<feature type="region of interest" description="Disordered" evidence="1">
    <location>
        <begin position="38"/>
        <end position="117"/>
    </location>
</feature>
<dbReference type="EMBL" id="JADBEC010000002">
    <property type="protein sequence ID" value="MBE1507216.1"/>
    <property type="molecule type" value="Genomic_DNA"/>
</dbReference>
<reference evidence="2 3" key="1">
    <citation type="submission" date="2020-10" db="EMBL/GenBank/DDBJ databases">
        <title>Sequencing the genomes of 1000 actinobacteria strains.</title>
        <authorList>
            <person name="Klenk H.-P."/>
        </authorList>
    </citation>
    <scope>NUCLEOTIDE SEQUENCE [LARGE SCALE GENOMIC DNA]</scope>
    <source>
        <strain evidence="2 3">DSM 7307</strain>
    </source>
</reference>
<keyword evidence="3" id="KW-1185">Reference proteome</keyword>
<organism evidence="2 3">
    <name type="scientific">Rhizobium viscosum</name>
    <name type="common">Arthrobacter viscosus</name>
    <dbReference type="NCBI Taxonomy" id="1673"/>
    <lineage>
        <taxon>Bacteria</taxon>
        <taxon>Pseudomonadati</taxon>
        <taxon>Pseudomonadota</taxon>
        <taxon>Alphaproteobacteria</taxon>
        <taxon>Hyphomicrobiales</taxon>
        <taxon>Rhizobiaceae</taxon>
        <taxon>Rhizobium/Agrobacterium group</taxon>
        <taxon>Rhizobium</taxon>
    </lineage>
</organism>
<accession>A0ABR9IVL8</accession>
<gene>
    <name evidence="2" type="ORF">H4W29_004461</name>
</gene>
<name>A0ABR9IVL8_RHIVS</name>
<evidence type="ECO:0000313" key="2">
    <source>
        <dbReference type="EMBL" id="MBE1507216.1"/>
    </source>
</evidence>
<comment type="caution">
    <text evidence="2">The sequence shown here is derived from an EMBL/GenBank/DDBJ whole genome shotgun (WGS) entry which is preliminary data.</text>
</comment>
<evidence type="ECO:0000313" key="3">
    <source>
        <dbReference type="Proteomes" id="UP000620262"/>
    </source>
</evidence>
<feature type="compositionally biased region" description="Basic and acidic residues" evidence="1">
    <location>
        <begin position="60"/>
        <end position="74"/>
    </location>
</feature>
<dbReference type="Proteomes" id="UP000620262">
    <property type="component" value="Unassembled WGS sequence"/>
</dbReference>
<evidence type="ECO:0000256" key="1">
    <source>
        <dbReference type="SAM" id="MobiDB-lite"/>
    </source>
</evidence>
<protein>
    <submittedName>
        <fullName evidence="2">Uncharacterized protein</fullName>
    </submittedName>
</protein>